<dbReference type="EMBL" id="JATAAI010000004">
    <property type="protein sequence ID" value="KAK1746175.1"/>
    <property type="molecule type" value="Genomic_DNA"/>
</dbReference>
<keyword evidence="4" id="KW-0175">Coiled coil</keyword>
<dbReference type="Pfam" id="PF13516">
    <property type="entry name" value="LRR_6"/>
    <property type="match status" value="2"/>
</dbReference>
<dbReference type="AlphaFoldDB" id="A0AAD9DHM2"/>
<feature type="coiled-coil region" evidence="4">
    <location>
        <begin position="438"/>
        <end position="475"/>
    </location>
</feature>
<protein>
    <submittedName>
        <fullName evidence="5">Leucine-rich repeat protein</fullName>
    </submittedName>
</protein>
<accession>A0AAD9DHM2</accession>
<keyword evidence="3" id="KW-0677">Repeat</keyword>
<dbReference type="PANTHER" id="PTHR24113:SF12">
    <property type="entry name" value="RAN GTPASE-ACTIVATING PROTEIN 1"/>
    <property type="match status" value="1"/>
</dbReference>
<evidence type="ECO:0000313" key="6">
    <source>
        <dbReference type="Proteomes" id="UP001224775"/>
    </source>
</evidence>
<evidence type="ECO:0000256" key="1">
    <source>
        <dbReference type="ARBA" id="ARBA00022468"/>
    </source>
</evidence>
<keyword evidence="2" id="KW-0433">Leucine-rich repeat</keyword>
<evidence type="ECO:0000256" key="2">
    <source>
        <dbReference type="ARBA" id="ARBA00022614"/>
    </source>
</evidence>
<dbReference type="InterPro" id="IPR032675">
    <property type="entry name" value="LRR_dom_sf"/>
</dbReference>
<evidence type="ECO:0000256" key="3">
    <source>
        <dbReference type="ARBA" id="ARBA00022737"/>
    </source>
</evidence>
<dbReference type="InterPro" id="IPR027038">
    <property type="entry name" value="RanGap"/>
</dbReference>
<proteinExistence type="predicted"/>
<dbReference type="Proteomes" id="UP001224775">
    <property type="component" value="Unassembled WGS sequence"/>
</dbReference>
<dbReference type="GO" id="GO:0005829">
    <property type="term" value="C:cytosol"/>
    <property type="evidence" value="ECO:0007669"/>
    <property type="project" value="TreeGrafter"/>
</dbReference>
<dbReference type="GO" id="GO:0005634">
    <property type="term" value="C:nucleus"/>
    <property type="evidence" value="ECO:0007669"/>
    <property type="project" value="TreeGrafter"/>
</dbReference>
<dbReference type="GO" id="GO:0005096">
    <property type="term" value="F:GTPase activator activity"/>
    <property type="evidence" value="ECO:0007669"/>
    <property type="project" value="UniProtKB-KW"/>
</dbReference>
<evidence type="ECO:0000256" key="4">
    <source>
        <dbReference type="SAM" id="Coils"/>
    </source>
</evidence>
<dbReference type="GO" id="GO:0031267">
    <property type="term" value="F:small GTPase binding"/>
    <property type="evidence" value="ECO:0007669"/>
    <property type="project" value="TreeGrafter"/>
</dbReference>
<dbReference type="InterPro" id="IPR001611">
    <property type="entry name" value="Leu-rich_rpt"/>
</dbReference>
<dbReference type="SMART" id="SM00368">
    <property type="entry name" value="LRR_RI"/>
    <property type="match status" value="4"/>
</dbReference>
<dbReference type="GO" id="GO:0048471">
    <property type="term" value="C:perinuclear region of cytoplasm"/>
    <property type="evidence" value="ECO:0007669"/>
    <property type="project" value="TreeGrafter"/>
</dbReference>
<sequence>MSSSSDNESVDSDEGSLIQSLDGSFIEYTGYEPVDNDIRLEELHLLRVNRPNKTSLLLLTSALAVDVVSEWTEEAWELLGRDVAGNEYLREMKLVPTADFNERDDTGVLNDQNMTSLFRGLTRSDSLREINLRQNGFGLGGIQAMVPFLQASNNLRYLNINRNNNVKSEGFRLLWRALRDSPIETLWCGWCGVENIEIDDEHIPKRLEKLNLGGNNINSDGCRELTKLLLKEDTTLQGLHLRENNIDDEGVEILVNALRNNTSLIRLSLDANEKISKKGTGLMLRLVNDISSIKATLQSNHTLIMFGQGFGDMHDYDAPKNSIRHKLRTALDINRNWMGKQDLAALAAEAGQKKVISTQLNSKERTSLCYLQEVDICNEALYSEINPLHLPEVLAMVGRHHGQSELYVALVSSIAGLFSTVNRKKFLQDRVEHHLSIIQEHTATVETLRTEIAAIEEAEVNREELQNEFESLGFKRRRT</sequence>
<dbReference type="PANTHER" id="PTHR24113">
    <property type="entry name" value="RAN GTPASE-ACTIVATING PROTEIN 1"/>
    <property type="match status" value="1"/>
</dbReference>
<comment type="caution">
    <text evidence="5">The sequence shown here is derived from an EMBL/GenBank/DDBJ whole genome shotgun (WGS) entry which is preliminary data.</text>
</comment>
<dbReference type="SUPFAM" id="SSF52047">
    <property type="entry name" value="RNI-like"/>
    <property type="match status" value="1"/>
</dbReference>
<name>A0AAD9DHM2_9STRA</name>
<keyword evidence="1" id="KW-0343">GTPase activation</keyword>
<evidence type="ECO:0000313" key="5">
    <source>
        <dbReference type="EMBL" id="KAK1746175.1"/>
    </source>
</evidence>
<gene>
    <name evidence="5" type="ORF">QTG54_002782</name>
</gene>
<dbReference type="Gene3D" id="3.80.10.10">
    <property type="entry name" value="Ribonuclease Inhibitor"/>
    <property type="match status" value="1"/>
</dbReference>
<dbReference type="GO" id="GO:0006913">
    <property type="term" value="P:nucleocytoplasmic transport"/>
    <property type="evidence" value="ECO:0007669"/>
    <property type="project" value="TreeGrafter"/>
</dbReference>
<keyword evidence="6" id="KW-1185">Reference proteome</keyword>
<reference evidence="5" key="1">
    <citation type="submission" date="2023-06" db="EMBL/GenBank/DDBJ databases">
        <title>Survivors Of The Sea: Transcriptome response of Skeletonema marinoi to long-term dormancy.</title>
        <authorList>
            <person name="Pinder M.I.M."/>
            <person name="Kourtchenko O."/>
            <person name="Robertson E.K."/>
            <person name="Larsson T."/>
            <person name="Maumus F."/>
            <person name="Osuna-Cruz C.M."/>
            <person name="Vancaester E."/>
            <person name="Stenow R."/>
            <person name="Vandepoele K."/>
            <person name="Ploug H."/>
            <person name="Bruchert V."/>
            <person name="Godhe A."/>
            <person name="Topel M."/>
        </authorList>
    </citation>
    <scope>NUCLEOTIDE SEQUENCE</scope>
    <source>
        <strain evidence="5">R05AC</strain>
    </source>
</reference>
<organism evidence="5 6">
    <name type="scientific">Skeletonema marinoi</name>
    <dbReference type="NCBI Taxonomy" id="267567"/>
    <lineage>
        <taxon>Eukaryota</taxon>
        <taxon>Sar</taxon>
        <taxon>Stramenopiles</taxon>
        <taxon>Ochrophyta</taxon>
        <taxon>Bacillariophyta</taxon>
        <taxon>Coscinodiscophyceae</taxon>
        <taxon>Thalassiosirophycidae</taxon>
        <taxon>Thalassiosirales</taxon>
        <taxon>Skeletonemataceae</taxon>
        <taxon>Skeletonema</taxon>
        <taxon>Skeletonema marinoi-dohrnii complex</taxon>
    </lineage>
</organism>